<protein>
    <submittedName>
        <fullName evidence="2">Putative secreted protein</fullName>
    </submittedName>
</protein>
<keyword evidence="1" id="KW-0732">Signal</keyword>
<gene>
    <name evidence="2" type="ORF">NSJP_3694</name>
</gene>
<dbReference type="KEGG" id="nja:NSJP_3694"/>
<dbReference type="EMBL" id="LT828648">
    <property type="protein sequence ID" value="SLM49861.1"/>
    <property type="molecule type" value="Genomic_DNA"/>
</dbReference>
<feature type="signal peptide" evidence="1">
    <location>
        <begin position="1"/>
        <end position="25"/>
    </location>
</feature>
<dbReference type="AlphaFoldDB" id="A0A1W1IAB9"/>
<reference evidence="2 3" key="1">
    <citation type="submission" date="2017-03" db="EMBL/GenBank/DDBJ databases">
        <authorList>
            <person name="Afonso C.L."/>
            <person name="Miller P.J."/>
            <person name="Scott M.A."/>
            <person name="Spackman E."/>
            <person name="Goraichik I."/>
            <person name="Dimitrov K.M."/>
            <person name="Suarez D.L."/>
            <person name="Swayne D.E."/>
        </authorList>
    </citation>
    <scope>NUCLEOTIDE SEQUENCE [LARGE SCALE GENOMIC DNA]</scope>
    <source>
        <strain evidence="2">Genome sequencing of Nitrospira japonica strain NJ11</strain>
    </source>
</reference>
<name>A0A1W1IAB9_9BACT</name>
<feature type="chain" id="PRO_5013275123" evidence="1">
    <location>
        <begin position="26"/>
        <end position="242"/>
    </location>
</feature>
<organism evidence="2 3">
    <name type="scientific">Nitrospira japonica</name>
    <dbReference type="NCBI Taxonomy" id="1325564"/>
    <lineage>
        <taxon>Bacteria</taxon>
        <taxon>Pseudomonadati</taxon>
        <taxon>Nitrospirota</taxon>
        <taxon>Nitrospiria</taxon>
        <taxon>Nitrospirales</taxon>
        <taxon>Nitrospiraceae</taxon>
        <taxon>Nitrospira</taxon>
    </lineage>
</organism>
<dbReference type="Proteomes" id="UP000192042">
    <property type="component" value="Chromosome I"/>
</dbReference>
<evidence type="ECO:0000256" key="1">
    <source>
        <dbReference type="SAM" id="SignalP"/>
    </source>
</evidence>
<keyword evidence="3" id="KW-1185">Reference proteome</keyword>
<proteinExistence type="predicted"/>
<evidence type="ECO:0000313" key="2">
    <source>
        <dbReference type="EMBL" id="SLM49861.1"/>
    </source>
</evidence>
<sequence>MPFVRYQRCLAAVSFIATGIALLLAFPPDGSGTEPSFRHEPAMHLVAGKQPPSVDEPPVAEGIVDRYLVHPRGIVDGLLLRDGAQMHVTPRAAEGLIQIIQPGDHVRVHGRRGANSPLVTPDVIVNVTDGKSFTIPYRLDLPIPPAEARPTANEMRAAGTIEVLLYDYIKGGVNGMLLSDETQVRLPPDVGRDFPASLRPNMDVEVEGHGTTTRYGRALEATAIGRKGHPLTPLDASIQQLR</sequence>
<evidence type="ECO:0000313" key="3">
    <source>
        <dbReference type="Proteomes" id="UP000192042"/>
    </source>
</evidence>
<accession>A0A1W1IAB9</accession>